<comment type="similarity">
    <text evidence="1">Belongs to the BlaI transcriptional regulatory family.</text>
</comment>
<dbReference type="GO" id="GO:0045892">
    <property type="term" value="P:negative regulation of DNA-templated transcription"/>
    <property type="evidence" value="ECO:0007669"/>
    <property type="project" value="InterPro"/>
</dbReference>
<proteinExistence type="inferred from homology"/>
<dbReference type="KEGG" id="nsh:GXM_02802"/>
<keyword evidence="2" id="KW-0805">Transcription regulation</keyword>
<evidence type="ECO:0000256" key="1">
    <source>
        <dbReference type="ARBA" id="ARBA00011046"/>
    </source>
</evidence>
<keyword evidence="4" id="KW-0804">Transcription</keyword>
<dbReference type="GO" id="GO:0003677">
    <property type="term" value="F:DNA binding"/>
    <property type="evidence" value="ECO:0007669"/>
    <property type="project" value="UniProtKB-KW"/>
</dbReference>
<dbReference type="InterPro" id="IPR036390">
    <property type="entry name" value="WH_DNA-bd_sf"/>
</dbReference>
<evidence type="ECO:0000256" key="2">
    <source>
        <dbReference type="ARBA" id="ARBA00023015"/>
    </source>
</evidence>
<reference evidence="5 6" key="1">
    <citation type="submission" date="2019-10" db="EMBL/GenBank/DDBJ databases">
        <title>Genomic and transcriptomic insights into the perfect genentic adaptation of a filamentous nitrogen-fixing cyanobacterium to rice fields.</title>
        <authorList>
            <person name="Chen Z."/>
        </authorList>
    </citation>
    <scope>NUCLEOTIDE SEQUENCE [LARGE SCALE GENOMIC DNA]</scope>
    <source>
        <strain evidence="5">CCNUC1</strain>
    </source>
</reference>
<keyword evidence="6" id="KW-1185">Reference proteome</keyword>
<evidence type="ECO:0000313" key="5">
    <source>
        <dbReference type="EMBL" id="QFS45325.1"/>
    </source>
</evidence>
<dbReference type="InterPro" id="IPR036388">
    <property type="entry name" value="WH-like_DNA-bd_sf"/>
</dbReference>
<organism evidence="5 6">
    <name type="scientific">Nostoc sphaeroides CCNUC1</name>
    <dbReference type="NCBI Taxonomy" id="2653204"/>
    <lineage>
        <taxon>Bacteria</taxon>
        <taxon>Bacillati</taxon>
        <taxon>Cyanobacteriota</taxon>
        <taxon>Cyanophyceae</taxon>
        <taxon>Nostocales</taxon>
        <taxon>Nostocaceae</taxon>
        <taxon>Nostoc</taxon>
    </lineage>
</organism>
<sequence>MGKKLQLQGHSPKKRIYSLIPHSPFPIKIAMAPLPDYRPKQLSLGPLEAEILNIIWELGSATVKDVHDRILADPNRELAYTSVTTVLRRLTDKGWLACDKKERAFYWRPMLSKQQSDVIKAHEQLQRFLAVGNPDVIAAFADSLDEAASEQIAAIAKRIQSARQAREEK</sequence>
<evidence type="ECO:0000256" key="4">
    <source>
        <dbReference type="ARBA" id="ARBA00023163"/>
    </source>
</evidence>
<gene>
    <name evidence="5" type="ORF">GXM_02802</name>
</gene>
<evidence type="ECO:0000256" key="3">
    <source>
        <dbReference type="ARBA" id="ARBA00023125"/>
    </source>
</evidence>
<keyword evidence="3" id="KW-0238">DNA-binding</keyword>
<dbReference type="Gene3D" id="1.10.10.10">
    <property type="entry name" value="Winged helix-like DNA-binding domain superfamily/Winged helix DNA-binding domain"/>
    <property type="match status" value="1"/>
</dbReference>
<dbReference type="Pfam" id="PF03965">
    <property type="entry name" value="Penicillinase_R"/>
    <property type="match status" value="1"/>
</dbReference>
<evidence type="ECO:0000313" key="6">
    <source>
        <dbReference type="Proteomes" id="UP000326678"/>
    </source>
</evidence>
<dbReference type="InterPro" id="IPR005650">
    <property type="entry name" value="BlaI_family"/>
</dbReference>
<name>A0A5P8VY38_9NOSO</name>
<dbReference type="Proteomes" id="UP000326678">
    <property type="component" value="Chromosome Gxm1"/>
</dbReference>
<accession>A0A5P8VY38</accession>
<dbReference type="AlphaFoldDB" id="A0A5P8VY38"/>
<dbReference type="EMBL" id="CP045226">
    <property type="protein sequence ID" value="QFS45325.1"/>
    <property type="molecule type" value="Genomic_DNA"/>
</dbReference>
<dbReference type="SUPFAM" id="SSF46785">
    <property type="entry name" value="Winged helix' DNA-binding domain"/>
    <property type="match status" value="1"/>
</dbReference>
<protein>
    <submittedName>
        <fullName evidence="5">CopY family transcriptional regulator</fullName>
    </submittedName>
</protein>